<dbReference type="SUPFAM" id="SSF52172">
    <property type="entry name" value="CheY-like"/>
    <property type="match status" value="1"/>
</dbReference>
<dbReference type="Pfam" id="PF00072">
    <property type="entry name" value="Response_reg"/>
    <property type="match status" value="1"/>
</dbReference>
<feature type="domain" description="Response regulatory" evidence="2">
    <location>
        <begin position="15"/>
        <end position="126"/>
    </location>
</feature>
<sequence>MTQTDMTETTDVHRDILIVEDEAIVALDLKFIVEDMGLGTIGPCPTVRQGLREANANCPDIAILDVNLLDGEVYALADVLRDQHVPLIFHSAHADPVELAKRYPGAAFCPKPTTPYQIEDCVKAALSRLQ</sequence>
<dbReference type="SMART" id="SM00448">
    <property type="entry name" value="REC"/>
    <property type="match status" value="1"/>
</dbReference>
<evidence type="ECO:0000256" key="1">
    <source>
        <dbReference type="PROSITE-ProRule" id="PRU00169"/>
    </source>
</evidence>
<evidence type="ECO:0000259" key="2">
    <source>
        <dbReference type="PROSITE" id="PS50110"/>
    </source>
</evidence>
<proteinExistence type="predicted"/>
<evidence type="ECO:0000313" key="4">
    <source>
        <dbReference type="Proteomes" id="UP000193862"/>
    </source>
</evidence>
<keyword evidence="1" id="KW-0597">Phosphoprotein</keyword>
<dbReference type="OrthoDB" id="582170at2"/>
<protein>
    <submittedName>
        <fullName evidence="3">Putative transcriptional regulatory protein pdtaR</fullName>
    </submittedName>
</protein>
<dbReference type="InterPro" id="IPR001789">
    <property type="entry name" value="Sig_transdc_resp-reg_receiver"/>
</dbReference>
<dbReference type="GO" id="GO:0000160">
    <property type="term" value="P:phosphorelay signal transduction system"/>
    <property type="evidence" value="ECO:0007669"/>
    <property type="project" value="InterPro"/>
</dbReference>
<dbReference type="AlphaFoldDB" id="A0A1Y5RWI6"/>
<gene>
    <name evidence="3" type="primary">pdtaR_2</name>
    <name evidence="3" type="ORF">AQS8620_00720</name>
</gene>
<dbReference type="Proteomes" id="UP000193862">
    <property type="component" value="Unassembled WGS sequence"/>
</dbReference>
<accession>A0A1Y5RWI6</accession>
<dbReference type="EMBL" id="FWFS01000002">
    <property type="protein sequence ID" value="SLN24513.1"/>
    <property type="molecule type" value="Genomic_DNA"/>
</dbReference>
<organism evidence="3 4">
    <name type="scientific">Aquimixticola soesokkakensis</name>
    <dbReference type="NCBI Taxonomy" id="1519096"/>
    <lineage>
        <taxon>Bacteria</taxon>
        <taxon>Pseudomonadati</taxon>
        <taxon>Pseudomonadota</taxon>
        <taxon>Alphaproteobacteria</taxon>
        <taxon>Rhodobacterales</taxon>
        <taxon>Paracoccaceae</taxon>
        <taxon>Aquimixticola</taxon>
    </lineage>
</organism>
<dbReference type="PROSITE" id="PS50110">
    <property type="entry name" value="RESPONSE_REGULATORY"/>
    <property type="match status" value="1"/>
</dbReference>
<name>A0A1Y5RWI6_9RHOB</name>
<evidence type="ECO:0000313" key="3">
    <source>
        <dbReference type="EMBL" id="SLN24513.1"/>
    </source>
</evidence>
<dbReference type="Gene3D" id="3.40.50.2300">
    <property type="match status" value="1"/>
</dbReference>
<keyword evidence="4" id="KW-1185">Reference proteome</keyword>
<dbReference type="RefSeq" id="WP_143267402.1">
    <property type="nucleotide sequence ID" value="NZ_FWFS01000002.1"/>
</dbReference>
<dbReference type="InterPro" id="IPR011006">
    <property type="entry name" value="CheY-like_superfamily"/>
</dbReference>
<feature type="modified residue" description="4-aspartylphosphate" evidence="1">
    <location>
        <position position="65"/>
    </location>
</feature>
<reference evidence="3 4" key="1">
    <citation type="submission" date="2017-03" db="EMBL/GenBank/DDBJ databases">
        <authorList>
            <person name="Afonso C.L."/>
            <person name="Miller P.J."/>
            <person name="Scott M.A."/>
            <person name="Spackman E."/>
            <person name="Goraichik I."/>
            <person name="Dimitrov K.M."/>
            <person name="Suarez D.L."/>
            <person name="Swayne D.E."/>
        </authorList>
    </citation>
    <scope>NUCLEOTIDE SEQUENCE [LARGE SCALE GENOMIC DNA]</scope>
    <source>
        <strain evidence="3 4">CECT 8620</strain>
    </source>
</reference>